<gene>
    <name evidence="2" type="ORF">BXP70_27155</name>
</gene>
<dbReference type="OrthoDB" id="9794834at2"/>
<evidence type="ECO:0000259" key="1">
    <source>
        <dbReference type="Pfam" id="PF06114"/>
    </source>
</evidence>
<organism evidence="2 3">
    <name type="scientific">Hymenobacter crusticola</name>
    <dbReference type="NCBI Taxonomy" id="1770526"/>
    <lineage>
        <taxon>Bacteria</taxon>
        <taxon>Pseudomonadati</taxon>
        <taxon>Bacteroidota</taxon>
        <taxon>Cytophagia</taxon>
        <taxon>Cytophagales</taxon>
        <taxon>Hymenobacteraceae</taxon>
        <taxon>Hymenobacter</taxon>
    </lineage>
</organism>
<comment type="caution">
    <text evidence="2">The sequence shown here is derived from an EMBL/GenBank/DDBJ whole genome shotgun (WGS) entry which is preliminary data.</text>
</comment>
<keyword evidence="3" id="KW-1185">Reference proteome</keyword>
<dbReference type="Pfam" id="PF06114">
    <property type="entry name" value="Peptidase_M78"/>
    <property type="match status" value="1"/>
</dbReference>
<dbReference type="EMBL" id="MTSE01000040">
    <property type="protein sequence ID" value="OUJ68986.1"/>
    <property type="molecule type" value="Genomic_DNA"/>
</dbReference>
<feature type="domain" description="IrrE N-terminal-like" evidence="1">
    <location>
        <begin position="39"/>
        <end position="168"/>
    </location>
</feature>
<dbReference type="PANTHER" id="PTHR43236">
    <property type="entry name" value="ANTITOXIN HIGA1"/>
    <property type="match status" value="1"/>
</dbReference>
<dbReference type="InterPro" id="IPR052345">
    <property type="entry name" value="Rad_response_metalloprotease"/>
</dbReference>
<reference evidence="2 3" key="1">
    <citation type="submission" date="2017-01" db="EMBL/GenBank/DDBJ databases">
        <title>A new Hymenobacter.</title>
        <authorList>
            <person name="Liang Y."/>
            <person name="Feng F."/>
        </authorList>
    </citation>
    <scope>NUCLEOTIDE SEQUENCE [LARGE SCALE GENOMIC DNA]</scope>
    <source>
        <strain evidence="2">MIMBbqt21</strain>
    </source>
</reference>
<dbReference type="InterPro" id="IPR010359">
    <property type="entry name" value="IrrE_HExxH"/>
</dbReference>
<evidence type="ECO:0000313" key="2">
    <source>
        <dbReference type="EMBL" id="OUJ68986.1"/>
    </source>
</evidence>
<sequence length="249" mass="28497">MSKSRELDAQVIEAKASRFRAAHQLGQTRSIDFEVLLRRLNVLTVFRPLDSAFSGMALKSGENRFILVNSDHSKGKQNFTIAHELYHLFIQERFESQVCNTGRFNQQTDAEERNADWFAAYLLMPYDSILARIPEEEYEPHPHLSLPTIVKLEQYLQCSRAALLVRLKAMKLITVTEEEEFKQQVAESAQRLGYSADLYRATPNRTPIGDYAELAYRLYDRELISETNYAGLLLDLGLPLNALHSASPE</sequence>
<dbReference type="AlphaFoldDB" id="A0A243W646"/>
<accession>A0A243W646</accession>
<proteinExistence type="predicted"/>
<dbReference type="Gene3D" id="1.10.10.2910">
    <property type="match status" value="1"/>
</dbReference>
<dbReference type="RefSeq" id="WP_086597253.1">
    <property type="nucleotide sequence ID" value="NZ_MTSE01000040.1"/>
</dbReference>
<evidence type="ECO:0000313" key="3">
    <source>
        <dbReference type="Proteomes" id="UP000194873"/>
    </source>
</evidence>
<dbReference type="Proteomes" id="UP000194873">
    <property type="component" value="Unassembled WGS sequence"/>
</dbReference>
<dbReference type="PANTHER" id="PTHR43236:SF1">
    <property type="entry name" value="BLL7220 PROTEIN"/>
    <property type="match status" value="1"/>
</dbReference>
<protein>
    <recommendedName>
        <fullName evidence="1">IrrE N-terminal-like domain-containing protein</fullName>
    </recommendedName>
</protein>
<name>A0A243W646_9BACT</name>